<evidence type="ECO:0000313" key="2">
    <source>
        <dbReference type="EMBL" id="KAK2641000.1"/>
    </source>
</evidence>
<accession>A0AAD9TRP4</accession>
<keyword evidence="3" id="KW-1185">Reference proteome</keyword>
<dbReference type="Proteomes" id="UP001280121">
    <property type="component" value="Unassembled WGS sequence"/>
</dbReference>
<evidence type="ECO:0000313" key="3">
    <source>
        <dbReference type="Proteomes" id="UP001280121"/>
    </source>
</evidence>
<proteinExistence type="predicted"/>
<feature type="region of interest" description="Disordered" evidence="1">
    <location>
        <begin position="90"/>
        <end position="123"/>
    </location>
</feature>
<feature type="compositionally biased region" description="Basic and acidic residues" evidence="1">
    <location>
        <begin position="90"/>
        <end position="110"/>
    </location>
</feature>
<sequence>MQKRGGSNRIRDSHMFPAIDGISGSSHLLPMLSGIRQISLSDQQSRLPPPVSQPSKPFLDPFVSPPFYYYSDQVLWFLCGWQAFITRDKAQGDDRHKQDKHDKAKRKQETGRTAGGYNNNNKAEAGGAVMDCLNYKWSDIHHPSREPHRWNRVTCQPGLGSPDEKNSGEDANFSWGLLGRQEG</sequence>
<dbReference type="EMBL" id="JANJYI010000007">
    <property type="protein sequence ID" value="KAK2641000.1"/>
    <property type="molecule type" value="Genomic_DNA"/>
</dbReference>
<feature type="region of interest" description="Disordered" evidence="1">
    <location>
        <begin position="144"/>
        <end position="183"/>
    </location>
</feature>
<organism evidence="2 3">
    <name type="scientific">Dipteronia dyeriana</name>
    <dbReference type="NCBI Taxonomy" id="168575"/>
    <lineage>
        <taxon>Eukaryota</taxon>
        <taxon>Viridiplantae</taxon>
        <taxon>Streptophyta</taxon>
        <taxon>Embryophyta</taxon>
        <taxon>Tracheophyta</taxon>
        <taxon>Spermatophyta</taxon>
        <taxon>Magnoliopsida</taxon>
        <taxon>eudicotyledons</taxon>
        <taxon>Gunneridae</taxon>
        <taxon>Pentapetalae</taxon>
        <taxon>rosids</taxon>
        <taxon>malvids</taxon>
        <taxon>Sapindales</taxon>
        <taxon>Sapindaceae</taxon>
        <taxon>Hippocastanoideae</taxon>
        <taxon>Acereae</taxon>
        <taxon>Dipteronia</taxon>
    </lineage>
</organism>
<reference evidence="2" key="1">
    <citation type="journal article" date="2023" name="Plant J.">
        <title>Genome sequences and population genomics provide insights into the demographic history, inbreeding, and mutation load of two 'living fossil' tree species of Dipteronia.</title>
        <authorList>
            <person name="Feng Y."/>
            <person name="Comes H.P."/>
            <person name="Chen J."/>
            <person name="Zhu S."/>
            <person name="Lu R."/>
            <person name="Zhang X."/>
            <person name="Li P."/>
            <person name="Qiu J."/>
            <person name="Olsen K.M."/>
            <person name="Qiu Y."/>
        </authorList>
    </citation>
    <scope>NUCLEOTIDE SEQUENCE</scope>
    <source>
        <strain evidence="2">KIB01</strain>
    </source>
</reference>
<gene>
    <name evidence="2" type="ORF">Ddye_022763</name>
</gene>
<dbReference type="AlphaFoldDB" id="A0AAD9TRP4"/>
<name>A0AAD9TRP4_9ROSI</name>
<comment type="caution">
    <text evidence="2">The sequence shown here is derived from an EMBL/GenBank/DDBJ whole genome shotgun (WGS) entry which is preliminary data.</text>
</comment>
<evidence type="ECO:0000256" key="1">
    <source>
        <dbReference type="SAM" id="MobiDB-lite"/>
    </source>
</evidence>
<protein>
    <submittedName>
        <fullName evidence="2">Uncharacterized protein</fullName>
    </submittedName>
</protein>